<dbReference type="KEGG" id="mpro:BJP34_24305"/>
<proteinExistence type="predicted"/>
<name>A0A1D8TXF8_9CYAN</name>
<dbReference type="Proteomes" id="UP000177870">
    <property type="component" value="Chromosome"/>
</dbReference>
<sequence>MRSRIKFLSFILLAAVVFGLTLELATNTYSVEARTRRVCVGGLCREIYVPDVNVPGINDIKREIQNCFSGGCDPGRLIDIGIPVEEIWGEAGRGAYRAAAEWMRTNNRRGRSLDNFQKRYLRPHFGDLVSRVRVTYNANLLDEWSAFGYTISKGSEAQTYCNQIYVNDSYRSGDANQLVLLAHELIHSQQCQRHGGHSGFGYHYFKEYKKANQNYRNNKLEQEAFTFEDQFAGWIGVQVAVGGILSDYHSGCNSLGKSRSPDCVAAIHRYCYKNNRGSAGLTQEVGAGVFGVACFNPRWYGDVSVNTLRSYHQGCDNLGKSQAPECVAAIHRYCFEKHGAGAGLSQEVGAGVFGVACFNPTWYGDVSVNTLRSYHQGCDNLGKSQAPECVAAMHRYCFEKRAAGAGLSQEVGAGVFGVACFNPKWYGDVAPVLTS</sequence>
<organism evidence="2 3">
    <name type="scientific">Moorena producens PAL-8-15-08-1</name>
    <dbReference type="NCBI Taxonomy" id="1458985"/>
    <lineage>
        <taxon>Bacteria</taxon>
        <taxon>Bacillati</taxon>
        <taxon>Cyanobacteriota</taxon>
        <taxon>Cyanophyceae</taxon>
        <taxon>Coleofasciculales</taxon>
        <taxon>Coleofasciculaceae</taxon>
        <taxon>Moorena</taxon>
    </lineage>
</organism>
<evidence type="ECO:0000313" key="3">
    <source>
        <dbReference type="Proteomes" id="UP000177870"/>
    </source>
</evidence>
<dbReference type="EMBL" id="CP017599">
    <property type="protein sequence ID" value="AOX02146.1"/>
    <property type="molecule type" value="Genomic_DNA"/>
</dbReference>
<reference evidence="3" key="1">
    <citation type="submission" date="2016-10" db="EMBL/GenBank/DDBJ databases">
        <title>Comparative genomics uncovers the prolific and rare metabolic potential of the cyanobacterial genus Moorea.</title>
        <authorList>
            <person name="Leao T."/>
            <person name="Castelao G."/>
            <person name="Korobeynikov A."/>
            <person name="Monroe E.A."/>
            <person name="Podell S."/>
            <person name="Glukhov E."/>
            <person name="Allen E."/>
            <person name="Gerwick W.H."/>
            <person name="Gerwick L."/>
        </authorList>
    </citation>
    <scope>NUCLEOTIDE SEQUENCE [LARGE SCALE GENOMIC DNA]</scope>
    <source>
        <strain evidence="3">PAL-8-15-08-1</strain>
    </source>
</reference>
<dbReference type="OrthoDB" id="464752at2"/>
<accession>A0A1D8TXF8</accession>
<protein>
    <recommendedName>
        <fullName evidence="1">eCIS core domain-containing protein</fullName>
    </recommendedName>
</protein>
<dbReference type="AlphaFoldDB" id="A0A1D8TXF8"/>
<gene>
    <name evidence="2" type="ORF">BJP34_24305</name>
</gene>
<dbReference type="RefSeq" id="WP_070394567.1">
    <property type="nucleotide sequence ID" value="NZ_CP017599.1"/>
</dbReference>
<evidence type="ECO:0000313" key="2">
    <source>
        <dbReference type="EMBL" id="AOX02146.1"/>
    </source>
</evidence>
<evidence type="ECO:0000259" key="1">
    <source>
        <dbReference type="Pfam" id="PF13699"/>
    </source>
</evidence>
<feature type="domain" description="eCIS core" evidence="1">
    <location>
        <begin position="117"/>
        <end position="193"/>
    </location>
</feature>
<dbReference type="Pfam" id="PF13699">
    <property type="entry name" value="eCIS_core"/>
    <property type="match status" value="1"/>
</dbReference>
<dbReference type="InterPro" id="IPR025295">
    <property type="entry name" value="eCIS_core_dom"/>
</dbReference>